<sequence>MNVSNDGTLSNAVGSKPTIEPLRATLCCTCAFTLAGVDALAGETGDLATVRLMKLSRTVESTCELFFVPFSFVLAAFTDGLKPFVEIVISGED</sequence>
<protein>
    <submittedName>
        <fullName evidence="1">Uncharacterized protein</fullName>
    </submittedName>
</protein>
<organism evidence="1 2">
    <name type="scientific">Tengunoibacter tsumagoiensis</name>
    <dbReference type="NCBI Taxonomy" id="2014871"/>
    <lineage>
        <taxon>Bacteria</taxon>
        <taxon>Bacillati</taxon>
        <taxon>Chloroflexota</taxon>
        <taxon>Ktedonobacteria</taxon>
        <taxon>Ktedonobacterales</taxon>
        <taxon>Dictyobacteraceae</taxon>
        <taxon>Tengunoibacter</taxon>
    </lineage>
</organism>
<dbReference type="Proteomes" id="UP000287352">
    <property type="component" value="Unassembled WGS sequence"/>
</dbReference>
<dbReference type="EMBL" id="BIFR01000001">
    <property type="protein sequence ID" value="GCE11542.1"/>
    <property type="molecule type" value="Genomic_DNA"/>
</dbReference>
<keyword evidence="2" id="KW-1185">Reference proteome</keyword>
<evidence type="ECO:0000313" key="1">
    <source>
        <dbReference type="EMBL" id="GCE11542.1"/>
    </source>
</evidence>
<gene>
    <name evidence="1" type="ORF">KTT_14010</name>
</gene>
<name>A0A401ZXH0_9CHLR</name>
<reference evidence="2" key="1">
    <citation type="submission" date="2018-12" db="EMBL/GenBank/DDBJ databases">
        <title>Tengunoibacter tsumagoiensis gen. nov., sp. nov., Dictyobacter kobayashii sp. nov., D. alpinus sp. nov., and D. joshuensis sp. nov. and description of Dictyobacteraceae fam. nov. within the order Ktedonobacterales isolated from Tengu-no-mugimeshi.</title>
        <authorList>
            <person name="Wang C.M."/>
            <person name="Zheng Y."/>
            <person name="Sakai Y."/>
            <person name="Toyoda A."/>
            <person name="Minakuchi Y."/>
            <person name="Abe K."/>
            <person name="Yokota A."/>
            <person name="Yabe S."/>
        </authorList>
    </citation>
    <scope>NUCLEOTIDE SEQUENCE [LARGE SCALE GENOMIC DNA]</scope>
    <source>
        <strain evidence="2">Uno3</strain>
    </source>
</reference>
<evidence type="ECO:0000313" key="2">
    <source>
        <dbReference type="Proteomes" id="UP000287352"/>
    </source>
</evidence>
<accession>A0A401ZXH0</accession>
<proteinExistence type="predicted"/>
<dbReference type="AlphaFoldDB" id="A0A401ZXH0"/>
<comment type="caution">
    <text evidence="1">The sequence shown here is derived from an EMBL/GenBank/DDBJ whole genome shotgun (WGS) entry which is preliminary data.</text>
</comment>